<dbReference type="EMBL" id="JAKFHA010000035">
    <property type="protein sequence ID" value="MCF2532506.1"/>
    <property type="molecule type" value="Genomic_DNA"/>
</dbReference>
<dbReference type="SUPFAM" id="SSF141571">
    <property type="entry name" value="Pentapeptide repeat-like"/>
    <property type="match status" value="1"/>
</dbReference>
<evidence type="ECO:0000313" key="2">
    <source>
        <dbReference type="Proteomes" id="UP001165378"/>
    </source>
</evidence>
<accession>A0AA41Q873</accession>
<protein>
    <submittedName>
        <fullName evidence="1">Pentapeptide repeat-containing protein</fullName>
    </submittedName>
</protein>
<dbReference type="RefSeq" id="WP_235057285.1">
    <property type="nucleotide sequence ID" value="NZ_JAKFHA010000035.1"/>
</dbReference>
<name>A0AA41Q873_9ACTN</name>
<sequence>MEFREFGDRRSVQRPNLEAVDLEEHPGLFKGFVDLATVVVAGGDHRGIQSEGKIAYASLTDVGLSETHIQPLQLADVAMVHCDLSNARWHDVEMARAELDGCRAVGMDLEGKFDDLYAVDTRFDLMSLQRKRGRAWTVFERCSFKDAVLGGSFDQVIFRDCDLSGAEFEATSARGADVRGSRLDGVRGLMTLRGATLDADQAREVAEQLAAEAGFVVAP</sequence>
<comment type="caution">
    <text evidence="1">The sequence shown here is derived from an EMBL/GenBank/DDBJ whole genome shotgun (WGS) entry which is preliminary data.</text>
</comment>
<proteinExistence type="predicted"/>
<dbReference type="InterPro" id="IPR001646">
    <property type="entry name" value="5peptide_repeat"/>
</dbReference>
<evidence type="ECO:0000313" key="1">
    <source>
        <dbReference type="EMBL" id="MCF2532506.1"/>
    </source>
</evidence>
<dbReference type="Pfam" id="PF00805">
    <property type="entry name" value="Pentapeptide"/>
    <property type="match status" value="1"/>
</dbReference>
<dbReference type="Gene3D" id="2.160.20.80">
    <property type="entry name" value="E3 ubiquitin-protein ligase SopA"/>
    <property type="match status" value="1"/>
</dbReference>
<dbReference type="AlphaFoldDB" id="A0AA41Q873"/>
<organism evidence="1 2">
    <name type="scientific">Yinghuangia soli</name>
    <dbReference type="NCBI Taxonomy" id="2908204"/>
    <lineage>
        <taxon>Bacteria</taxon>
        <taxon>Bacillati</taxon>
        <taxon>Actinomycetota</taxon>
        <taxon>Actinomycetes</taxon>
        <taxon>Kitasatosporales</taxon>
        <taxon>Streptomycetaceae</taxon>
        <taxon>Yinghuangia</taxon>
    </lineage>
</organism>
<gene>
    <name evidence="1" type="ORF">LZ495_35575</name>
</gene>
<reference evidence="1" key="1">
    <citation type="submission" date="2022-01" db="EMBL/GenBank/DDBJ databases">
        <title>Genome-Based Taxonomic Classification of the Phylum Actinobacteria.</title>
        <authorList>
            <person name="Gao Y."/>
        </authorList>
    </citation>
    <scope>NUCLEOTIDE SEQUENCE</scope>
    <source>
        <strain evidence="1">KLBMP 8922</strain>
    </source>
</reference>
<dbReference type="Proteomes" id="UP001165378">
    <property type="component" value="Unassembled WGS sequence"/>
</dbReference>
<keyword evidence="2" id="KW-1185">Reference proteome</keyword>